<evidence type="ECO:0000313" key="3">
    <source>
        <dbReference type="Proteomes" id="UP000481153"/>
    </source>
</evidence>
<name>A0A6G0XLB2_9STRA</name>
<dbReference type="Gene3D" id="2.30.29.30">
    <property type="entry name" value="Pleckstrin-homology domain (PH domain)/Phosphotyrosine-binding domain (PTB)"/>
    <property type="match status" value="1"/>
</dbReference>
<evidence type="ECO:0000313" key="2">
    <source>
        <dbReference type="EMBL" id="KAF0741159.1"/>
    </source>
</evidence>
<dbReference type="VEuPathDB" id="FungiDB:AeMF1_004228"/>
<organism evidence="2 3">
    <name type="scientific">Aphanomyces euteiches</name>
    <dbReference type="NCBI Taxonomy" id="100861"/>
    <lineage>
        <taxon>Eukaryota</taxon>
        <taxon>Sar</taxon>
        <taxon>Stramenopiles</taxon>
        <taxon>Oomycota</taxon>
        <taxon>Saprolegniomycetes</taxon>
        <taxon>Saprolegniales</taxon>
        <taxon>Verrucalvaceae</taxon>
        <taxon>Aphanomyces</taxon>
    </lineage>
</organism>
<sequence length="195" mass="22467">MEGSKIVRTGVLYKKGKKTGVFGRENWKPRYCVLTRTKLQYYTCEGGTLKGELDLTACSRNSIAIMPNDCKKTGRSASSIWRVAISTPKRRFVIALPTEFEMREWIRDLVDVVMPHEEEQHDNPMEAVIYRRPMAAARVRPSLLGSMDVLSKSNRRNIALVPASVHLRRELLRNAHLVDDYMSDERTCKYMMIED</sequence>
<dbReference type="SMART" id="SM00233">
    <property type="entry name" value="PH"/>
    <property type="match status" value="1"/>
</dbReference>
<dbReference type="Pfam" id="PF00169">
    <property type="entry name" value="PH"/>
    <property type="match status" value="1"/>
</dbReference>
<accession>A0A6G0XLB2</accession>
<dbReference type="SUPFAM" id="SSF50729">
    <property type="entry name" value="PH domain-like"/>
    <property type="match status" value="1"/>
</dbReference>
<feature type="domain" description="PH" evidence="1">
    <location>
        <begin position="5"/>
        <end position="114"/>
    </location>
</feature>
<dbReference type="PROSITE" id="PS50003">
    <property type="entry name" value="PH_DOMAIN"/>
    <property type="match status" value="1"/>
</dbReference>
<dbReference type="InterPro" id="IPR001849">
    <property type="entry name" value="PH_domain"/>
</dbReference>
<dbReference type="EMBL" id="VJMJ01000041">
    <property type="protein sequence ID" value="KAF0741159.1"/>
    <property type="molecule type" value="Genomic_DNA"/>
</dbReference>
<dbReference type="AlphaFoldDB" id="A0A6G0XLB2"/>
<gene>
    <name evidence="2" type="ORF">Ae201684_003722</name>
</gene>
<proteinExistence type="predicted"/>
<keyword evidence="3" id="KW-1185">Reference proteome</keyword>
<comment type="caution">
    <text evidence="2">The sequence shown here is derived from an EMBL/GenBank/DDBJ whole genome shotgun (WGS) entry which is preliminary data.</text>
</comment>
<dbReference type="Proteomes" id="UP000481153">
    <property type="component" value="Unassembled WGS sequence"/>
</dbReference>
<protein>
    <recommendedName>
        <fullName evidence="1">PH domain-containing protein</fullName>
    </recommendedName>
</protein>
<reference evidence="2 3" key="1">
    <citation type="submission" date="2019-07" db="EMBL/GenBank/DDBJ databases">
        <title>Genomics analysis of Aphanomyces spp. identifies a new class of oomycete effector associated with host adaptation.</title>
        <authorList>
            <person name="Gaulin E."/>
        </authorList>
    </citation>
    <scope>NUCLEOTIDE SEQUENCE [LARGE SCALE GENOMIC DNA]</scope>
    <source>
        <strain evidence="2 3">ATCC 201684</strain>
    </source>
</reference>
<evidence type="ECO:0000259" key="1">
    <source>
        <dbReference type="PROSITE" id="PS50003"/>
    </source>
</evidence>
<dbReference type="InterPro" id="IPR011993">
    <property type="entry name" value="PH-like_dom_sf"/>
</dbReference>